<keyword evidence="3" id="KW-1185">Reference proteome</keyword>
<dbReference type="Pfam" id="PF07301">
    <property type="entry name" value="DUF1453"/>
    <property type="match status" value="1"/>
</dbReference>
<dbReference type="AlphaFoldDB" id="A0A4Z0GLV6"/>
<evidence type="ECO:0000313" key="3">
    <source>
        <dbReference type="Proteomes" id="UP000298347"/>
    </source>
</evidence>
<feature type="transmembrane region" description="Helical" evidence="1">
    <location>
        <begin position="60"/>
        <end position="78"/>
    </location>
</feature>
<accession>A0A4Z0GLV6</accession>
<comment type="caution">
    <text evidence="2">The sequence shown here is derived from an EMBL/GenBank/DDBJ whole genome shotgun (WGS) entry which is preliminary data.</text>
</comment>
<keyword evidence="1" id="KW-0472">Membrane</keyword>
<keyword evidence="1" id="KW-0812">Transmembrane</keyword>
<feature type="transmembrane region" description="Helical" evidence="1">
    <location>
        <begin position="37"/>
        <end position="54"/>
    </location>
</feature>
<reference evidence="2 3" key="1">
    <citation type="journal article" date="2015" name="Int. J. Syst. Evol. Microbiol.">
        <title>Sporolactobacillus shoreae sp. nov. and Sporolactobacillus spathodeae sp. nov., two spore-forming lactic acid bacteria isolated from tree barks in Thailand.</title>
        <authorList>
            <person name="Thamacharoensuk T."/>
            <person name="Kitahara M."/>
            <person name="Ohkuma M."/>
            <person name="Thongchul N."/>
            <person name="Tanasupawat S."/>
        </authorList>
    </citation>
    <scope>NUCLEOTIDE SEQUENCE [LARGE SCALE GENOMIC DNA]</scope>
    <source>
        <strain evidence="2 3">BK92</strain>
    </source>
</reference>
<name>A0A4Z0GLV6_9BACL</name>
<organism evidence="2 3">
    <name type="scientific">Sporolactobacillus shoreae</name>
    <dbReference type="NCBI Taxonomy" id="1465501"/>
    <lineage>
        <taxon>Bacteria</taxon>
        <taxon>Bacillati</taxon>
        <taxon>Bacillota</taxon>
        <taxon>Bacilli</taxon>
        <taxon>Bacillales</taxon>
        <taxon>Sporolactobacillaceae</taxon>
        <taxon>Sporolactobacillus</taxon>
    </lineage>
</organism>
<dbReference type="Proteomes" id="UP000298347">
    <property type="component" value="Unassembled WGS sequence"/>
</dbReference>
<dbReference type="InterPro" id="IPR058247">
    <property type="entry name" value="DUF1453"/>
</dbReference>
<keyword evidence="1" id="KW-1133">Transmembrane helix</keyword>
<evidence type="ECO:0000256" key="1">
    <source>
        <dbReference type="SAM" id="Phobius"/>
    </source>
</evidence>
<dbReference type="RefSeq" id="WP_135348637.1">
    <property type="nucleotide sequence ID" value="NZ_SRJD01000010.1"/>
</dbReference>
<sequence length="176" mass="20097">MNPLYWIFIAALIFFAIYRRVRRNIGWQLLRTKRMKVRIVIFLVIGALFLTGGAAHPVSLISDAAGILVGTVLAFYSSKITRFEQRDEHLYYMPNVWIGTAVSLLFIGRLLFRMFSLYSDGALQGTSSDSTQSMSQAMGNSWTAGLLLIMFAYYTLYYFILLSNHKKLENSVEHTD</sequence>
<feature type="transmembrane region" description="Helical" evidence="1">
    <location>
        <begin position="6"/>
        <end position="21"/>
    </location>
</feature>
<dbReference type="OrthoDB" id="2611876at2"/>
<dbReference type="EMBL" id="SRJD01000010">
    <property type="protein sequence ID" value="TGA97973.1"/>
    <property type="molecule type" value="Genomic_DNA"/>
</dbReference>
<proteinExistence type="predicted"/>
<feature type="transmembrane region" description="Helical" evidence="1">
    <location>
        <begin position="90"/>
        <end position="112"/>
    </location>
</feature>
<protein>
    <recommendedName>
        <fullName evidence="4">DUF1453 domain-containing protein</fullName>
    </recommendedName>
</protein>
<feature type="transmembrane region" description="Helical" evidence="1">
    <location>
        <begin position="142"/>
        <end position="161"/>
    </location>
</feature>
<evidence type="ECO:0000313" key="2">
    <source>
        <dbReference type="EMBL" id="TGA97973.1"/>
    </source>
</evidence>
<gene>
    <name evidence="2" type="ORF">E4665_09905</name>
</gene>
<evidence type="ECO:0008006" key="4">
    <source>
        <dbReference type="Google" id="ProtNLM"/>
    </source>
</evidence>